<gene>
    <name evidence="1" type="ORF">GCM10007269_32220</name>
</gene>
<protein>
    <recommendedName>
        <fullName evidence="3">Macro domain-containing protein</fullName>
    </recommendedName>
</protein>
<proteinExistence type="predicted"/>
<accession>A0ABQ1RZ10</accession>
<dbReference type="Proteomes" id="UP000629365">
    <property type="component" value="Unassembled WGS sequence"/>
</dbReference>
<dbReference type="EMBL" id="BMCM01000006">
    <property type="protein sequence ID" value="GGD86880.1"/>
    <property type="molecule type" value="Genomic_DNA"/>
</dbReference>
<dbReference type="InterPro" id="IPR043472">
    <property type="entry name" value="Macro_dom-like"/>
</dbReference>
<sequence length="123" mass="13076">MRITPDIITELQSDEVFVFGSNAEGLHGGGAARIAHERFGAAWGEGHGHHGQTYAIDTMSGLDILVAEARAFIDYADAHPELTFLLTPVGCGIAGYTPEQVAPAFVGAPENVTAPKPFLPYLR</sequence>
<dbReference type="SUPFAM" id="SSF52949">
    <property type="entry name" value="Macro domain-like"/>
    <property type="match status" value="1"/>
</dbReference>
<comment type="caution">
    <text evidence="1">The sequence shown here is derived from an EMBL/GenBank/DDBJ whole genome shotgun (WGS) entry which is preliminary data.</text>
</comment>
<organism evidence="1 2">
    <name type="scientific">Microbacterium murale</name>
    <dbReference type="NCBI Taxonomy" id="1081040"/>
    <lineage>
        <taxon>Bacteria</taxon>
        <taxon>Bacillati</taxon>
        <taxon>Actinomycetota</taxon>
        <taxon>Actinomycetes</taxon>
        <taxon>Micrococcales</taxon>
        <taxon>Microbacteriaceae</taxon>
        <taxon>Microbacterium</taxon>
    </lineage>
</organism>
<dbReference type="RefSeq" id="WP_188437629.1">
    <property type="nucleotide sequence ID" value="NZ_BMCM01000006.1"/>
</dbReference>
<evidence type="ECO:0000313" key="2">
    <source>
        <dbReference type="Proteomes" id="UP000629365"/>
    </source>
</evidence>
<name>A0ABQ1RZ10_9MICO</name>
<evidence type="ECO:0008006" key="3">
    <source>
        <dbReference type="Google" id="ProtNLM"/>
    </source>
</evidence>
<evidence type="ECO:0000313" key="1">
    <source>
        <dbReference type="EMBL" id="GGD86880.1"/>
    </source>
</evidence>
<reference evidence="2" key="1">
    <citation type="journal article" date="2019" name="Int. J. Syst. Evol. Microbiol.">
        <title>The Global Catalogue of Microorganisms (GCM) 10K type strain sequencing project: providing services to taxonomists for standard genome sequencing and annotation.</title>
        <authorList>
            <consortium name="The Broad Institute Genomics Platform"/>
            <consortium name="The Broad Institute Genome Sequencing Center for Infectious Disease"/>
            <person name="Wu L."/>
            <person name="Ma J."/>
        </authorList>
    </citation>
    <scope>NUCLEOTIDE SEQUENCE [LARGE SCALE GENOMIC DNA]</scope>
    <source>
        <strain evidence="2">CCM 7640</strain>
    </source>
</reference>
<keyword evidence="2" id="KW-1185">Reference proteome</keyword>